<evidence type="ECO:0000313" key="4">
    <source>
        <dbReference type="Proteomes" id="UP001501705"/>
    </source>
</evidence>
<feature type="transmembrane region" description="Helical" evidence="2">
    <location>
        <begin position="44"/>
        <end position="66"/>
    </location>
</feature>
<name>A0ABN2E683_9ACTN</name>
<organism evidence="3 4">
    <name type="scientific">Kribbella hippodromi</name>
    <dbReference type="NCBI Taxonomy" id="434347"/>
    <lineage>
        <taxon>Bacteria</taxon>
        <taxon>Bacillati</taxon>
        <taxon>Actinomycetota</taxon>
        <taxon>Actinomycetes</taxon>
        <taxon>Propionibacteriales</taxon>
        <taxon>Kribbellaceae</taxon>
        <taxon>Kribbella</taxon>
    </lineage>
</organism>
<sequence>MRTVGRRTDDARKPRLSGEAEQLGQGGALRRGGEVRRASRRGDWVAVLAAGAAFLGCAVAVVYLSLIGSSQLLLFALSLCAAVALFEVAVVVTTRFRH</sequence>
<keyword evidence="2" id="KW-1133">Transmembrane helix</keyword>
<keyword evidence="4" id="KW-1185">Reference proteome</keyword>
<comment type="caution">
    <text evidence="3">The sequence shown here is derived from an EMBL/GenBank/DDBJ whole genome shotgun (WGS) entry which is preliminary data.</text>
</comment>
<reference evidence="3 4" key="1">
    <citation type="journal article" date="2019" name="Int. J. Syst. Evol. Microbiol.">
        <title>The Global Catalogue of Microorganisms (GCM) 10K type strain sequencing project: providing services to taxonomists for standard genome sequencing and annotation.</title>
        <authorList>
            <consortium name="The Broad Institute Genomics Platform"/>
            <consortium name="The Broad Institute Genome Sequencing Center for Infectious Disease"/>
            <person name="Wu L."/>
            <person name="Ma J."/>
        </authorList>
    </citation>
    <scope>NUCLEOTIDE SEQUENCE [LARGE SCALE GENOMIC DNA]</scope>
    <source>
        <strain evidence="3 4">JCM 15572</strain>
    </source>
</reference>
<accession>A0ABN2E683</accession>
<dbReference type="EMBL" id="BAAAPH010000022">
    <property type="protein sequence ID" value="GAA1594709.1"/>
    <property type="molecule type" value="Genomic_DNA"/>
</dbReference>
<evidence type="ECO:0000256" key="1">
    <source>
        <dbReference type="SAM" id="MobiDB-lite"/>
    </source>
</evidence>
<keyword evidence="2" id="KW-0812">Transmembrane</keyword>
<keyword evidence="2" id="KW-0472">Membrane</keyword>
<evidence type="ECO:0000256" key="2">
    <source>
        <dbReference type="SAM" id="Phobius"/>
    </source>
</evidence>
<gene>
    <name evidence="3" type="ORF">GCM10009804_59200</name>
</gene>
<proteinExistence type="predicted"/>
<feature type="compositionally biased region" description="Basic and acidic residues" evidence="1">
    <location>
        <begin position="1"/>
        <end position="18"/>
    </location>
</feature>
<evidence type="ECO:0000313" key="3">
    <source>
        <dbReference type="EMBL" id="GAA1594709.1"/>
    </source>
</evidence>
<dbReference type="Proteomes" id="UP001501705">
    <property type="component" value="Unassembled WGS sequence"/>
</dbReference>
<feature type="region of interest" description="Disordered" evidence="1">
    <location>
        <begin position="1"/>
        <end position="32"/>
    </location>
</feature>
<protein>
    <submittedName>
        <fullName evidence="3">Uncharacterized protein</fullName>
    </submittedName>
</protein>
<feature type="transmembrane region" description="Helical" evidence="2">
    <location>
        <begin position="72"/>
        <end position="92"/>
    </location>
</feature>